<dbReference type="InterPro" id="IPR023404">
    <property type="entry name" value="rSAM_horseshoe"/>
</dbReference>
<evidence type="ECO:0000256" key="6">
    <source>
        <dbReference type="HAMAP-Rule" id="MF_01251"/>
    </source>
</evidence>
<accession>N8XY09</accession>
<dbReference type="PROSITE" id="PS01278">
    <property type="entry name" value="MTTASE_RADICAL"/>
    <property type="match status" value="1"/>
</dbReference>
<evidence type="ECO:0000256" key="5">
    <source>
        <dbReference type="ARBA" id="ARBA00023014"/>
    </source>
</evidence>
<keyword evidence="1 6" id="KW-0004">4Fe-4S</keyword>
<protein>
    <recommendedName>
        <fullName evidence="8">Radical SAM core domain-containing protein</fullName>
    </recommendedName>
</protein>
<dbReference type="HAMAP" id="MF_01251">
    <property type="entry name" value="UPF0313"/>
    <property type="match status" value="1"/>
</dbReference>
<feature type="domain" description="Radical SAM core" evidence="8">
    <location>
        <begin position="431"/>
        <end position="696"/>
    </location>
</feature>
<dbReference type="InterPro" id="IPR020612">
    <property type="entry name" value="Methylthiotransferase_CS"/>
</dbReference>
<dbReference type="HOGENOM" id="CLU_018288_2_0_6"/>
<dbReference type="Pfam" id="PF11842">
    <property type="entry name" value="DUF3362"/>
    <property type="match status" value="1"/>
</dbReference>
<evidence type="ECO:0000256" key="4">
    <source>
        <dbReference type="ARBA" id="ARBA00023004"/>
    </source>
</evidence>
<keyword evidence="3 6" id="KW-0479">Metal-binding</keyword>
<evidence type="ECO:0000313" key="9">
    <source>
        <dbReference type="EMBL" id="ENV12293.1"/>
    </source>
</evidence>
<dbReference type="InterPro" id="IPR007197">
    <property type="entry name" value="rSAM"/>
</dbReference>
<feature type="compositionally biased region" description="Low complexity" evidence="7">
    <location>
        <begin position="766"/>
        <end position="781"/>
    </location>
</feature>
<feature type="binding site" evidence="6">
    <location>
        <position position="445"/>
    </location>
    <ligand>
        <name>[4Fe-4S] cluster</name>
        <dbReference type="ChEBI" id="CHEBI:49883"/>
        <note>4Fe-4S-S-AdoMet</note>
    </ligand>
</feature>
<keyword evidence="4 6" id="KW-0408">Iron</keyword>
<reference evidence="9 10" key="1">
    <citation type="submission" date="2013-02" db="EMBL/GenBank/DDBJ databases">
        <title>The Genome Sequence of Acinetobacter schindleri NIPH 900.</title>
        <authorList>
            <consortium name="The Broad Institute Genome Sequencing Platform"/>
            <consortium name="The Broad Institute Genome Sequencing Center for Infectious Disease"/>
            <person name="Cerqueira G."/>
            <person name="Feldgarden M."/>
            <person name="Courvalin P."/>
            <person name="Perichon B."/>
            <person name="Grillot-Courvalin C."/>
            <person name="Clermont D."/>
            <person name="Rocha E."/>
            <person name="Yoon E.-J."/>
            <person name="Nemec A."/>
            <person name="Walker B."/>
            <person name="Young S.K."/>
            <person name="Zeng Q."/>
            <person name="Gargeya S."/>
            <person name="Fitzgerald M."/>
            <person name="Haas B."/>
            <person name="Abouelleil A."/>
            <person name="Alvarado L."/>
            <person name="Arachchi H.M."/>
            <person name="Berlin A.M."/>
            <person name="Chapman S.B."/>
            <person name="Dewar J."/>
            <person name="Goldberg J."/>
            <person name="Griggs A."/>
            <person name="Gujja S."/>
            <person name="Hansen M."/>
            <person name="Howarth C."/>
            <person name="Imamovic A."/>
            <person name="Larimer J."/>
            <person name="McCowan C."/>
            <person name="Murphy C."/>
            <person name="Neiman D."/>
            <person name="Pearson M."/>
            <person name="Priest M."/>
            <person name="Roberts A."/>
            <person name="Saif S."/>
            <person name="Shea T."/>
            <person name="Sisk P."/>
            <person name="Sykes S."/>
            <person name="Wortman J."/>
            <person name="Nusbaum C."/>
            <person name="Birren B."/>
        </authorList>
    </citation>
    <scope>NUCLEOTIDE SEQUENCE [LARGE SCALE GENOMIC DNA]</scope>
    <source>
        <strain evidence="9 10">NIPH 900</strain>
    </source>
</reference>
<dbReference type="SMART" id="SM00729">
    <property type="entry name" value="Elp3"/>
    <property type="match status" value="1"/>
</dbReference>
<dbReference type="SFLD" id="SFLDS00029">
    <property type="entry name" value="Radical_SAM"/>
    <property type="match status" value="1"/>
</dbReference>
<keyword evidence="2 6" id="KW-0949">S-adenosyl-L-methionine</keyword>
<dbReference type="SFLD" id="SFLDG01069">
    <property type="entry name" value="UPF0313"/>
    <property type="match status" value="1"/>
</dbReference>
<dbReference type="InterPro" id="IPR024560">
    <property type="entry name" value="UPF0313_C"/>
</dbReference>
<dbReference type="PATRIC" id="fig|1217675.3.peg.2776"/>
<evidence type="ECO:0000256" key="1">
    <source>
        <dbReference type="ARBA" id="ARBA00022485"/>
    </source>
</evidence>
<dbReference type="InterPro" id="IPR058240">
    <property type="entry name" value="rSAM_sf"/>
</dbReference>
<dbReference type="GO" id="GO:0003824">
    <property type="term" value="F:catalytic activity"/>
    <property type="evidence" value="ECO:0007669"/>
    <property type="project" value="InterPro"/>
</dbReference>
<evidence type="ECO:0000256" key="7">
    <source>
        <dbReference type="SAM" id="MobiDB-lite"/>
    </source>
</evidence>
<dbReference type="PANTHER" id="PTHR32331">
    <property type="entry name" value="UPF0313 PROTEIN YGIQ"/>
    <property type="match status" value="1"/>
</dbReference>
<comment type="caution">
    <text evidence="9">The sequence shown here is derived from an EMBL/GenBank/DDBJ whole genome shotgun (WGS) entry which is preliminary data.</text>
</comment>
<dbReference type="GO" id="GO:0005506">
    <property type="term" value="F:iron ion binding"/>
    <property type="evidence" value="ECO:0007669"/>
    <property type="project" value="UniProtKB-UniRule"/>
</dbReference>
<dbReference type="GO" id="GO:0051539">
    <property type="term" value="F:4 iron, 4 sulfur cluster binding"/>
    <property type="evidence" value="ECO:0007669"/>
    <property type="project" value="UniProtKB-KW"/>
</dbReference>
<evidence type="ECO:0000259" key="8">
    <source>
        <dbReference type="PROSITE" id="PS51918"/>
    </source>
</evidence>
<comment type="cofactor">
    <cofactor evidence="6">
        <name>[4Fe-4S] cluster</name>
        <dbReference type="ChEBI" id="CHEBI:49883"/>
    </cofactor>
    <text evidence="6">Binds 1 [4Fe-4S] cluster. The cluster is coordinated with 3 cysteines and an exchangeable S-adenosyl-L-methionine.</text>
</comment>
<dbReference type="InterPro" id="IPR022946">
    <property type="entry name" value="UPF0313"/>
</dbReference>
<dbReference type="Gene3D" id="3.80.30.20">
    <property type="entry name" value="tm_1862 like domain"/>
    <property type="match status" value="1"/>
</dbReference>
<dbReference type="NCBIfam" id="TIGR03904">
    <property type="entry name" value="SAM_YgiQ"/>
    <property type="match status" value="1"/>
</dbReference>
<dbReference type="PANTHER" id="PTHR32331:SF0">
    <property type="entry name" value="UPF0313 PROTEIN YGIQ"/>
    <property type="match status" value="1"/>
</dbReference>
<name>N8XY09_9GAMM</name>
<gene>
    <name evidence="9" type="ORF">F965_02863</name>
</gene>
<dbReference type="Pfam" id="PF04055">
    <property type="entry name" value="Radical_SAM"/>
    <property type="match status" value="1"/>
</dbReference>
<dbReference type="PROSITE" id="PS51918">
    <property type="entry name" value="RADICAL_SAM"/>
    <property type="match status" value="1"/>
</dbReference>
<feature type="region of interest" description="Disordered" evidence="7">
    <location>
        <begin position="731"/>
        <end position="822"/>
    </location>
</feature>
<dbReference type="Proteomes" id="UP000018438">
    <property type="component" value="Unassembled WGS sequence"/>
</dbReference>
<feature type="binding site" evidence="6">
    <location>
        <position position="449"/>
    </location>
    <ligand>
        <name>[4Fe-4S] cluster</name>
        <dbReference type="ChEBI" id="CHEBI:49883"/>
        <note>4Fe-4S-S-AdoMet</note>
    </ligand>
</feature>
<dbReference type="EMBL" id="APPI01000023">
    <property type="protein sequence ID" value="ENV12293.1"/>
    <property type="molecule type" value="Genomic_DNA"/>
</dbReference>
<feature type="compositionally biased region" description="Basic residues" evidence="7">
    <location>
        <begin position="812"/>
        <end position="822"/>
    </location>
</feature>
<comment type="similarity">
    <text evidence="6">Belongs to the UPF0313 family.</text>
</comment>
<keyword evidence="10" id="KW-1185">Reference proteome</keyword>
<evidence type="ECO:0000256" key="3">
    <source>
        <dbReference type="ARBA" id="ARBA00022723"/>
    </source>
</evidence>
<organism evidence="9 10">
    <name type="scientific">Acinetobacter schindleri NIPH 900</name>
    <dbReference type="NCBI Taxonomy" id="1217675"/>
    <lineage>
        <taxon>Bacteria</taxon>
        <taxon>Pseudomonadati</taxon>
        <taxon>Pseudomonadota</taxon>
        <taxon>Gammaproteobacteria</taxon>
        <taxon>Moraxellales</taxon>
        <taxon>Moraxellaceae</taxon>
        <taxon>Acinetobacter</taxon>
    </lineage>
</organism>
<dbReference type="InterPro" id="IPR013704">
    <property type="entry name" value="UPF0313_N"/>
</dbReference>
<evidence type="ECO:0000256" key="2">
    <source>
        <dbReference type="ARBA" id="ARBA00022691"/>
    </source>
</evidence>
<proteinExistence type="inferred from homology"/>
<sequence>MLKCSAFIFDLFFDLPSASRELLAMSTAYTMQTAPTALFDYDKYWASCFEPAPFLPMSREEMDQLGWDSCDFILVCGDAYIDHPSFCSGIIGRTLEAQGFRVGIIAQPDWTNVEAFRVLGKPNIAWGVTAGNMDSMINRYTADRKIRSDDAYSPDNQPNKRPDRAATVYCQRVREAYPDVPVLLGGIEASLRRIAHYDYWSDKVRRSVLMDSKADLLMYGNGERSITEVMHRLAKGEKISDITDVRGTAFIVNKHNRASKAQFVEIASNDVDAIGRVDPIINPYVMTEDIEGCEIEQGKDSSQYQGFQKEHVANPIVREGDNLDENTQIVQLQPASKAIKHKLPPRELAVIRLPAFEEVVNDPVLYAHANRILHLETNPGNARALVQKHGERDVWLNPPPIPLTTEEMDYVFDLPYARLPHPSYGNARFPAFDMIKFSVNIMRGCFGGCTFCSITEHEGRIIQNRSEESILREVEKIRDTAPGFTGIISDLGGPTANMYRLACKDPEIEKNCRKPSCVFPGVCQNLHTDHAPLTQLYRKARALPGIKKILIGSGLRYDLAVLNPEYVKELVTHHVGGYLKIAPEHTEKGPLNKMMKPGIGTYDRFKQMFDRYSKEAGKEQYLIPYFIAAHPGTTDYDMMNLAIWLKKNGFRADQVQTFYPSPMATATTMYYTGKNPLAKVARYTENVDIVKGEKRRRLHKAFLRYHDPNNWPLLRDALREMGRQDLIGNSKQHLIPTYQPAGVDGQYQSARKKNSTVAGDSQKRTGQAGNRGQGQSQGQNNRPKKGQILTQHTGLPPRETGDAKKPFGGSKAKGKAKPKSRA</sequence>
<feature type="binding site" evidence="6">
    <location>
        <position position="452"/>
    </location>
    <ligand>
        <name>[4Fe-4S] cluster</name>
        <dbReference type="ChEBI" id="CHEBI:49883"/>
        <note>4Fe-4S-S-AdoMet</note>
    </ligand>
</feature>
<keyword evidence="5 6" id="KW-0411">Iron-sulfur</keyword>
<dbReference type="InterPro" id="IPR006638">
    <property type="entry name" value="Elp3/MiaA/NifB-like_rSAM"/>
</dbReference>
<dbReference type="SUPFAM" id="SSF102114">
    <property type="entry name" value="Radical SAM enzymes"/>
    <property type="match status" value="1"/>
</dbReference>
<dbReference type="AlphaFoldDB" id="N8XY09"/>
<dbReference type="Pfam" id="PF08497">
    <property type="entry name" value="Radical_SAM_N"/>
    <property type="match status" value="1"/>
</dbReference>
<evidence type="ECO:0000313" key="10">
    <source>
        <dbReference type="Proteomes" id="UP000018438"/>
    </source>
</evidence>